<dbReference type="InterPro" id="IPR016035">
    <property type="entry name" value="Acyl_Trfase/lysoPLipase"/>
</dbReference>
<dbReference type="SUPFAM" id="SSF52151">
    <property type="entry name" value="FabD/lysophospholipase-like"/>
    <property type="match status" value="1"/>
</dbReference>
<keyword evidence="1" id="KW-0732">Signal</keyword>
<evidence type="ECO:0000313" key="3">
    <source>
        <dbReference type="EMBL" id="CAL1132285.1"/>
    </source>
</evidence>
<evidence type="ECO:0000313" key="2">
    <source>
        <dbReference type="EMBL" id="CAI3978910.1"/>
    </source>
</evidence>
<accession>A0A9P1BUM1</accession>
<reference evidence="2" key="1">
    <citation type="submission" date="2022-10" db="EMBL/GenBank/DDBJ databases">
        <authorList>
            <person name="Chen Y."/>
            <person name="Dougan E. K."/>
            <person name="Chan C."/>
            <person name="Rhodes N."/>
            <person name="Thang M."/>
        </authorList>
    </citation>
    <scope>NUCLEOTIDE SEQUENCE</scope>
</reference>
<comment type="caution">
    <text evidence="2">The sequence shown here is derived from an EMBL/GenBank/DDBJ whole genome shotgun (WGS) entry which is preliminary data.</text>
</comment>
<feature type="chain" id="PRO_5043269799" description="PLA2c domain-containing protein" evidence="1">
    <location>
        <begin position="19"/>
        <end position="589"/>
    </location>
</feature>
<keyword evidence="4" id="KW-1185">Reference proteome</keyword>
<sequence>MASMLSWALLCTVATASATTSARTWRPSTAGFAFPEDEWSEVLAQHLGGKDFGVALAGGGTRGLALGHGILRSLRETGLLEKAKYLSVTSGSVWLGIPFYYQSLDSLDDYLGSTLQPTQMLPEEVVKKTGTAVSRITYLSEYPKGYQAGDSDKTVGTLLGSEANSTSKTVESGSIFGCPEDEGWCACMVSRFQPGSGHQLWSLFVAYIFLHPFDLAGRDSTHCHESQLERMRAKFGNSKTIYTAKDVSRKLPFLLSQSAILAPYTGLQADDPLKFFPLEQTPLYTGTVPAYPKNQSGMPHDIGDVLVESFAWDSKMVSPWNATNEDLMLDLSRGIFNAGDLAEWGGIATSYVADFQIREWADKIPRCLIAEGEKLLPQAKLWSPMEVDEKSVPVTYEQAVGDAGVYDDLGHIPLLRRRISKMAIITSEAIHLDLCEMTYVLAAFGQPGCLTPPNAAGASNPKMKAGSLTVFEPSEFPAFWSQVQSAVEANESAVIRGRYSVVDNEVLGIKGGWKVDVVWVIIFPSKTFRESIPPQTSKLLPTYFPNDLASEMKTRFEMSVASQYASWLMQRSVAKEISEMLGDVKEVII</sequence>
<dbReference type="EMBL" id="CAMXCT020000446">
    <property type="protein sequence ID" value="CAL1132285.1"/>
    <property type="molecule type" value="Genomic_DNA"/>
</dbReference>
<dbReference type="Proteomes" id="UP001152797">
    <property type="component" value="Unassembled WGS sequence"/>
</dbReference>
<evidence type="ECO:0000256" key="1">
    <source>
        <dbReference type="SAM" id="SignalP"/>
    </source>
</evidence>
<evidence type="ECO:0000313" key="4">
    <source>
        <dbReference type="Proteomes" id="UP001152797"/>
    </source>
</evidence>
<feature type="signal peptide" evidence="1">
    <location>
        <begin position="1"/>
        <end position="18"/>
    </location>
</feature>
<proteinExistence type="predicted"/>
<dbReference type="EMBL" id="CAMXCT030000446">
    <property type="protein sequence ID" value="CAL4766222.1"/>
    <property type="molecule type" value="Genomic_DNA"/>
</dbReference>
<dbReference type="Gene3D" id="3.40.1090.10">
    <property type="entry name" value="Cytosolic phospholipase A2 catalytic domain"/>
    <property type="match status" value="1"/>
</dbReference>
<dbReference type="OrthoDB" id="4084751at2759"/>
<gene>
    <name evidence="2" type="ORF">C1SCF055_LOCUS6902</name>
</gene>
<dbReference type="EMBL" id="CAMXCT010000446">
    <property type="protein sequence ID" value="CAI3978910.1"/>
    <property type="molecule type" value="Genomic_DNA"/>
</dbReference>
<evidence type="ECO:0008006" key="5">
    <source>
        <dbReference type="Google" id="ProtNLM"/>
    </source>
</evidence>
<name>A0A9P1BUM1_9DINO</name>
<dbReference type="AlphaFoldDB" id="A0A9P1BUM1"/>
<reference evidence="3" key="2">
    <citation type="submission" date="2024-04" db="EMBL/GenBank/DDBJ databases">
        <authorList>
            <person name="Chen Y."/>
            <person name="Shah S."/>
            <person name="Dougan E. K."/>
            <person name="Thang M."/>
            <person name="Chan C."/>
        </authorList>
    </citation>
    <scope>NUCLEOTIDE SEQUENCE [LARGE SCALE GENOMIC DNA]</scope>
</reference>
<protein>
    <recommendedName>
        <fullName evidence="5">PLA2c domain-containing protein</fullName>
    </recommendedName>
</protein>
<organism evidence="2">
    <name type="scientific">Cladocopium goreaui</name>
    <dbReference type="NCBI Taxonomy" id="2562237"/>
    <lineage>
        <taxon>Eukaryota</taxon>
        <taxon>Sar</taxon>
        <taxon>Alveolata</taxon>
        <taxon>Dinophyceae</taxon>
        <taxon>Suessiales</taxon>
        <taxon>Symbiodiniaceae</taxon>
        <taxon>Cladocopium</taxon>
    </lineage>
</organism>